<accession>A0A1H4C3U9</accession>
<dbReference type="Pfam" id="PF00534">
    <property type="entry name" value="Glycos_transf_1"/>
    <property type="match status" value="1"/>
</dbReference>
<evidence type="ECO:0000313" key="3">
    <source>
        <dbReference type="Proteomes" id="UP000198820"/>
    </source>
</evidence>
<dbReference type="RefSeq" id="WP_093244400.1">
    <property type="nucleotide sequence ID" value="NZ_FNQF01000007.1"/>
</dbReference>
<organism evidence="2 3">
    <name type="scientific">Psychroflexus halocasei</name>
    <dbReference type="NCBI Taxonomy" id="908615"/>
    <lineage>
        <taxon>Bacteria</taxon>
        <taxon>Pseudomonadati</taxon>
        <taxon>Bacteroidota</taxon>
        <taxon>Flavobacteriia</taxon>
        <taxon>Flavobacteriales</taxon>
        <taxon>Flavobacteriaceae</taxon>
        <taxon>Psychroflexus</taxon>
    </lineage>
</organism>
<dbReference type="PANTHER" id="PTHR45947">
    <property type="entry name" value="SULFOQUINOVOSYL TRANSFERASE SQD2"/>
    <property type="match status" value="1"/>
</dbReference>
<dbReference type="AlphaFoldDB" id="A0A1H4C3U9"/>
<keyword evidence="2" id="KW-0808">Transferase</keyword>
<reference evidence="2 3" key="1">
    <citation type="submission" date="2016-10" db="EMBL/GenBank/DDBJ databases">
        <authorList>
            <person name="de Groot N.N."/>
        </authorList>
    </citation>
    <scope>NUCLEOTIDE SEQUENCE [LARGE SCALE GENOMIC DNA]</scope>
    <source>
        <strain evidence="2 3">DSM 23581</strain>
    </source>
</reference>
<keyword evidence="3" id="KW-1185">Reference proteome</keyword>
<dbReference type="CDD" id="cd03801">
    <property type="entry name" value="GT4_PimA-like"/>
    <property type="match status" value="1"/>
</dbReference>
<dbReference type="Gene3D" id="3.40.50.2000">
    <property type="entry name" value="Glycogen Phosphorylase B"/>
    <property type="match status" value="2"/>
</dbReference>
<dbReference type="InterPro" id="IPR050194">
    <property type="entry name" value="Glycosyltransferase_grp1"/>
</dbReference>
<dbReference type="SUPFAM" id="SSF53756">
    <property type="entry name" value="UDP-Glycosyltransferase/glycogen phosphorylase"/>
    <property type="match status" value="1"/>
</dbReference>
<dbReference type="STRING" id="908615.SAMN05421540_10732"/>
<proteinExistence type="predicted"/>
<dbReference type="EMBL" id="FNQF01000007">
    <property type="protein sequence ID" value="SEA55024.1"/>
    <property type="molecule type" value="Genomic_DNA"/>
</dbReference>
<sequence length="376" mass="43346">MNFLIITHTNHYKAGNQYQAYAPYVREMNLWLNYCDKVNIVAPLSSDLDPHINLAYQHKDLKLHQVPHFSLIGFNDKMTTLLKLPKILKSIYREMKKADHIHLRCPGNMGLLGCIVQIFFPKIPKTAKYAGNWDPHAQQPWSYKLQKWILSNRFLTKNMQVLVYGNWPQQTKNVKAFFTATYRNKEAVSLLKRDYTGQLRFCFVGSLSEGKQPQLAFQFLLSLKSKLSQEIQFDVYGDGKLKDQMSALIDKHKANNWVKLHGNQPKSEIKKVLKESHFLLLPSKSEGWPKVVAEAMFWGCLPIVTPVSCVPWMLDEGQRGLLLKGNNIKKTVSELESLLNSPSKLDVMANNASEWSRTYTLDKFENEIMKLLEQDA</sequence>
<evidence type="ECO:0000259" key="1">
    <source>
        <dbReference type="Pfam" id="PF00534"/>
    </source>
</evidence>
<evidence type="ECO:0000313" key="2">
    <source>
        <dbReference type="EMBL" id="SEA55024.1"/>
    </source>
</evidence>
<name>A0A1H4C3U9_9FLAO</name>
<dbReference type="Proteomes" id="UP000198820">
    <property type="component" value="Unassembled WGS sequence"/>
</dbReference>
<gene>
    <name evidence="2" type="ORF">SAMN05421540_10732</name>
</gene>
<dbReference type="InterPro" id="IPR001296">
    <property type="entry name" value="Glyco_trans_1"/>
</dbReference>
<protein>
    <submittedName>
        <fullName evidence="2">Glycosyltransferase involved in cell wall bisynthesis</fullName>
    </submittedName>
</protein>
<dbReference type="GO" id="GO:0016757">
    <property type="term" value="F:glycosyltransferase activity"/>
    <property type="evidence" value="ECO:0007669"/>
    <property type="project" value="InterPro"/>
</dbReference>
<dbReference type="PANTHER" id="PTHR45947:SF3">
    <property type="entry name" value="SULFOQUINOVOSYL TRANSFERASE SQD2"/>
    <property type="match status" value="1"/>
</dbReference>
<feature type="domain" description="Glycosyl transferase family 1" evidence="1">
    <location>
        <begin position="196"/>
        <end position="355"/>
    </location>
</feature>